<keyword evidence="2" id="KW-0812">Transmembrane</keyword>
<evidence type="ECO:0000313" key="6">
    <source>
        <dbReference type="Proteomes" id="UP000530850"/>
    </source>
</evidence>
<reference evidence="3 6" key="2">
    <citation type="submission" date="2020-08" db="EMBL/GenBank/DDBJ databases">
        <title>Sequencing the genomes of 1000 actinobacteria strains.</title>
        <authorList>
            <person name="Klenk H.-P."/>
        </authorList>
    </citation>
    <scope>NUCLEOTIDE SEQUENCE [LARGE SCALE GENOMIC DNA]</scope>
    <source>
        <strain evidence="3 6">DSM 22242</strain>
    </source>
</reference>
<feature type="region of interest" description="Disordered" evidence="1">
    <location>
        <begin position="324"/>
        <end position="368"/>
    </location>
</feature>
<protein>
    <recommendedName>
        <fullName evidence="7">Peptidase M28 domain-containing protein</fullName>
    </recommendedName>
</protein>
<feature type="region of interest" description="Disordered" evidence="1">
    <location>
        <begin position="416"/>
        <end position="497"/>
    </location>
</feature>
<organism evidence="4 5">
    <name type="scientific">Parvibacter caecicola</name>
    <dbReference type="NCBI Taxonomy" id="747645"/>
    <lineage>
        <taxon>Bacteria</taxon>
        <taxon>Bacillati</taxon>
        <taxon>Actinomycetota</taxon>
        <taxon>Coriobacteriia</taxon>
        <taxon>Coriobacteriales</taxon>
        <taxon>Coriobacteriaceae</taxon>
        <taxon>Parvibacter</taxon>
    </lineage>
</organism>
<keyword evidence="2" id="KW-0472">Membrane</keyword>
<feature type="transmembrane region" description="Helical" evidence="2">
    <location>
        <begin position="189"/>
        <end position="209"/>
    </location>
</feature>
<dbReference type="Proteomes" id="UP000309454">
    <property type="component" value="Unassembled WGS sequence"/>
</dbReference>
<dbReference type="OrthoDB" id="3169450at2"/>
<feature type="compositionally biased region" description="Low complexity" evidence="1">
    <location>
        <begin position="480"/>
        <end position="492"/>
    </location>
</feature>
<dbReference type="Proteomes" id="UP000530850">
    <property type="component" value="Unassembled WGS sequence"/>
</dbReference>
<reference evidence="4 5" key="1">
    <citation type="submission" date="2019-04" db="EMBL/GenBank/DDBJ databases">
        <title>Microbes associate with the intestines of laboratory mice.</title>
        <authorList>
            <person name="Navarre W."/>
            <person name="Wong E."/>
            <person name="Huang K.C."/>
            <person name="Tropini C."/>
            <person name="Ng K."/>
            <person name="Yu B."/>
        </authorList>
    </citation>
    <scope>NUCLEOTIDE SEQUENCE [LARGE SCALE GENOMIC DNA]</scope>
    <source>
        <strain evidence="4 5">NM48_B13</strain>
    </source>
</reference>
<sequence length="1015" mass="107902">MAGLQQTVEYLSKTIGPRPAGTEEEQKAATFISDQLRQVSGLPTETEEFNCNADSDIPAAVCSAVAVVAAIVAMLVSFMAIPCLILSVLAAALYAAEIFDKPIISKVLSRGISQNVVATYKPAAPATGRPGRQRKVVLVAHYDTGKVNPLARQPILAALPILQWVGVGGIALTALLMVMRVAGVGGTPFRVLCIAAAVCAALPLLATVLNRISPYTEGANCNGAGVAVLLEVADRVAHGSTAVAEGDYTVHGVEEAHASGFVPEGAELVYDALSTEGDSEQSARARLLSAKAAVAAMSGKPVSDAVHIDLAENLVKVQEPPIAAPTEEGMQKARSKTREAFAPLSEEEMAQREAEAQGEAQTQPAEEAVELQAQPVEEKEDDVPAWFKSAQKKAKKPVNESAPIYRSRYAQAMEAAQRAREEEERAAAEEAARLEAERQEAEAQRQAAEAERQAAEAAARAAELQAQMASVPVLSQQPMVPEEAPQQPAGEEVPLEGATRRFVPVPPAPAAEGHATQQSAAPYVPAIATSAASAPAAVAAESVPVPRTRRESFLDSLPSLSMPMKPVDADAAPTPRRRSADVPMVEELSSEGAVQNQNFQPAPLAEPRQNSHDRANRLRMTVPSLSGSITARPATSPQATAPAPRVMVPALGDEPPAPAAEEPKTVATAGAFGSATGVFEPVGDELLEDVADQEIYVEDADDSDYQSQITETGAFAGPGYVSMPKSRLGRLFGKHRNKGKKAEEVTPQEWLSVDESFDARSVGAARGGWESFRAEEEDPYEALKESADFGFNDDDDVPSHNRRGRHWSGGAFSRESLGRVSTRSTDEDLDLPEDTGLDITALADGTSDGLGQSAPQEALRDEVVSFYNPAVNVEVWFVALGAQLADNGGMRAFLEEHAQDLRGAIIVDLEGLGAGQLTLMEKEGKFLHKKPSSRMDRIVRKAASAVGISVEKGTQCWKDSASAFAMKHGHQAMHLVGQLDGKPAFFAERDDVAENVDEETLYVNSDFVMEVLRKI</sequence>
<accession>A0A4T9T6W7</accession>
<gene>
    <name evidence="4" type="ORF">E5982_06750</name>
    <name evidence="3" type="ORF">FHR31_001420</name>
</gene>
<evidence type="ECO:0000256" key="2">
    <source>
        <dbReference type="SAM" id="Phobius"/>
    </source>
</evidence>
<proteinExistence type="predicted"/>
<feature type="compositionally biased region" description="Low complexity" evidence="1">
    <location>
        <begin position="455"/>
        <end position="469"/>
    </location>
</feature>
<feature type="compositionally biased region" description="Low complexity" evidence="1">
    <location>
        <begin position="357"/>
        <end position="366"/>
    </location>
</feature>
<feature type="region of interest" description="Disordered" evidence="1">
    <location>
        <begin position="555"/>
        <end position="614"/>
    </location>
</feature>
<feature type="region of interest" description="Disordered" evidence="1">
    <location>
        <begin position="789"/>
        <end position="809"/>
    </location>
</feature>
<keyword evidence="5" id="KW-1185">Reference proteome</keyword>
<feature type="transmembrane region" description="Helical" evidence="2">
    <location>
        <begin position="155"/>
        <end position="177"/>
    </location>
</feature>
<dbReference type="SUPFAM" id="SSF53187">
    <property type="entry name" value="Zn-dependent exopeptidases"/>
    <property type="match status" value="1"/>
</dbReference>
<dbReference type="EMBL" id="SSTM01000004">
    <property type="protein sequence ID" value="TJW10250.1"/>
    <property type="molecule type" value="Genomic_DNA"/>
</dbReference>
<evidence type="ECO:0008006" key="7">
    <source>
        <dbReference type="Google" id="ProtNLM"/>
    </source>
</evidence>
<dbReference type="AlphaFoldDB" id="A0A4T9T6W7"/>
<dbReference type="EMBL" id="JACHYA010000004">
    <property type="protein sequence ID" value="MBB3171600.1"/>
    <property type="molecule type" value="Genomic_DNA"/>
</dbReference>
<comment type="caution">
    <text evidence="4">The sequence shown here is derived from an EMBL/GenBank/DDBJ whole genome shotgun (WGS) entry which is preliminary data.</text>
</comment>
<evidence type="ECO:0000313" key="4">
    <source>
        <dbReference type="EMBL" id="TJW10250.1"/>
    </source>
</evidence>
<name>A0A4T9T6W7_9ACTN</name>
<feature type="transmembrane region" description="Helical" evidence="2">
    <location>
        <begin position="64"/>
        <end position="96"/>
    </location>
</feature>
<dbReference type="Gene3D" id="3.40.630.10">
    <property type="entry name" value="Zn peptidases"/>
    <property type="match status" value="2"/>
</dbReference>
<keyword evidence="2" id="KW-1133">Transmembrane helix</keyword>
<evidence type="ECO:0000313" key="5">
    <source>
        <dbReference type="Proteomes" id="UP000309454"/>
    </source>
</evidence>
<evidence type="ECO:0000256" key="1">
    <source>
        <dbReference type="SAM" id="MobiDB-lite"/>
    </source>
</evidence>
<evidence type="ECO:0000313" key="3">
    <source>
        <dbReference type="EMBL" id="MBB3171600.1"/>
    </source>
</evidence>
<feature type="compositionally biased region" description="Basic and acidic residues" evidence="1">
    <location>
        <begin position="417"/>
        <end position="454"/>
    </location>
</feature>
<dbReference type="RefSeq" id="WP_136845890.1">
    <property type="nucleotide sequence ID" value="NZ_CANPEU010000003.1"/>
</dbReference>